<evidence type="ECO:0000256" key="2">
    <source>
        <dbReference type="SAM" id="MobiDB-lite"/>
    </source>
</evidence>
<accession>A0AAN8S7X2</accession>
<reference evidence="3 4" key="1">
    <citation type="submission" date="2023-10" db="EMBL/GenBank/DDBJ databases">
        <title>Genomes of two closely related lineages of the louse Polyplax serrata with different host specificities.</title>
        <authorList>
            <person name="Martinu J."/>
            <person name="Tarabai H."/>
            <person name="Stefka J."/>
            <person name="Hypsa V."/>
        </authorList>
    </citation>
    <scope>NUCLEOTIDE SEQUENCE [LARGE SCALE GENOMIC DNA]</scope>
    <source>
        <strain evidence="3">HR10_N</strain>
    </source>
</reference>
<evidence type="ECO:0000256" key="1">
    <source>
        <dbReference type="ARBA" id="ARBA00005598"/>
    </source>
</evidence>
<feature type="region of interest" description="Disordered" evidence="2">
    <location>
        <begin position="336"/>
        <end position="387"/>
    </location>
</feature>
<dbReference type="Proteomes" id="UP001372834">
    <property type="component" value="Unassembled WGS sequence"/>
</dbReference>
<dbReference type="AlphaFoldDB" id="A0AAN8S7X2"/>
<evidence type="ECO:0000313" key="4">
    <source>
        <dbReference type="Proteomes" id="UP001372834"/>
    </source>
</evidence>
<name>A0AAN8S7X2_POLSC</name>
<comment type="caution">
    <text evidence="3">The sequence shown here is derived from an EMBL/GenBank/DDBJ whole genome shotgun (WGS) entry which is preliminary data.</text>
</comment>
<dbReference type="PANTHER" id="PTHR11034">
    <property type="entry name" value="N-MYC DOWNSTREAM REGULATED"/>
    <property type="match status" value="1"/>
</dbReference>
<comment type="similarity">
    <text evidence="1">Belongs to the NDRG family.</text>
</comment>
<sequence length="387" mass="43127">MTTVQQTLPIYIAYICQGHQSFRDVVPMKYVIGTEKSGDLHVYVQGDISQQDKRAVFLTVHDLGCNHLSFHEFVNHPSMIDIRDRSIFIHIDVPGHEENGEALPDSFQFPPLQTLGEDLVSVLNFLHVKYVICLGEGAGANVCARFGLAHPSKVIGMILINCTGSPASVIDIFKNKFVNWKGNNLISQSAEDYLLFHKFGNSNRHDTRNGADGQLTSENQRDKERVMAEFQARIRSSINSKNLKLYVDSFLTRNDLSLKNSTTDILLITGVLSSHASVVEKLHKEMPDKNKATLLKIERAGDVLLDAPAKVAQAILLFCKGLGLLTSVTMPGIDRQRTLSQSSQEETPIGFNKGRRLSRGMSMEEYDKPNIRRLSITQTGPPLPNKN</sequence>
<evidence type="ECO:0000313" key="3">
    <source>
        <dbReference type="EMBL" id="KAK6639242.1"/>
    </source>
</evidence>
<proteinExistence type="inferred from homology"/>
<dbReference type="EMBL" id="JAWJWE010000003">
    <property type="protein sequence ID" value="KAK6639242.1"/>
    <property type="molecule type" value="Genomic_DNA"/>
</dbReference>
<protein>
    <submittedName>
        <fullName evidence="3">Uncharacterized protein</fullName>
    </submittedName>
</protein>
<dbReference type="InterPro" id="IPR004142">
    <property type="entry name" value="NDRG"/>
</dbReference>
<dbReference type="InterPro" id="IPR029058">
    <property type="entry name" value="AB_hydrolase_fold"/>
</dbReference>
<dbReference type="Gene3D" id="3.40.50.1820">
    <property type="entry name" value="alpha/beta hydrolase"/>
    <property type="match status" value="1"/>
</dbReference>
<dbReference type="Pfam" id="PF03096">
    <property type="entry name" value="Ndr"/>
    <property type="match status" value="1"/>
</dbReference>
<gene>
    <name evidence="3" type="ORF">RUM43_007512</name>
</gene>
<dbReference type="SUPFAM" id="SSF53474">
    <property type="entry name" value="alpha/beta-Hydrolases"/>
    <property type="match status" value="1"/>
</dbReference>
<organism evidence="3 4">
    <name type="scientific">Polyplax serrata</name>
    <name type="common">Common mouse louse</name>
    <dbReference type="NCBI Taxonomy" id="468196"/>
    <lineage>
        <taxon>Eukaryota</taxon>
        <taxon>Metazoa</taxon>
        <taxon>Ecdysozoa</taxon>
        <taxon>Arthropoda</taxon>
        <taxon>Hexapoda</taxon>
        <taxon>Insecta</taxon>
        <taxon>Pterygota</taxon>
        <taxon>Neoptera</taxon>
        <taxon>Paraneoptera</taxon>
        <taxon>Psocodea</taxon>
        <taxon>Troctomorpha</taxon>
        <taxon>Phthiraptera</taxon>
        <taxon>Anoplura</taxon>
        <taxon>Polyplacidae</taxon>
        <taxon>Polyplax</taxon>
    </lineage>
</organism>